<feature type="binding site" evidence="5">
    <location>
        <begin position="253"/>
        <end position="257"/>
    </location>
    <ligand>
        <name>FAD</name>
        <dbReference type="ChEBI" id="CHEBI:57692"/>
    </ligand>
</feature>
<feature type="compositionally biased region" description="Acidic residues" evidence="7">
    <location>
        <begin position="964"/>
        <end position="974"/>
    </location>
</feature>
<reference evidence="9" key="1">
    <citation type="journal article" date="2021" name="Proc. Natl. Acad. Sci. U.S.A.">
        <title>Three genomes in the algal genus Volvox reveal the fate of a haploid sex-determining region after a transition to homothallism.</title>
        <authorList>
            <person name="Yamamoto K."/>
            <person name="Hamaji T."/>
            <person name="Kawai-Toyooka H."/>
            <person name="Matsuzaki R."/>
            <person name="Takahashi F."/>
            <person name="Nishimura Y."/>
            <person name="Kawachi M."/>
            <person name="Noguchi H."/>
            <person name="Minakuchi Y."/>
            <person name="Umen J.G."/>
            <person name="Toyoda A."/>
            <person name="Nozaki H."/>
        </authorList>
    </citation>
    <scope>NUCLEOTIDE SEQUENCE</scope>
    <source>
        <strain evidence="9">NIES-3785</strain>
    </source>
</reference>
<comment type="similarity">
    <text evidence="1">Belongs to the DNA photolyase class-1 family.</text>
</comment>
<feature type="compositionally biased region" description="Low complexity" evidence="7">
    <location>
        <begin position="1011"/>
        <end position="1023"/>
    </location>
</feature>
<dbReference type="PRINTS" id="PR00147">
    <property type="entry name" value="DNAPHOTLYASE"/>
</dbReference>
<dbReference type="GO" id="GO:0005634">
    <property type="term" value="C:nucleus"/>
    <property type="evidence" value="ECO:0007669"/>
    <property type="project" value="TreeGrafter"/>
</dbReference>
<keyword evidence="3 5" id="KW-0274">FAD</keyword>
<dbReference type="SUPFAM" id="SSF52425">
    <property type="entry name" value="Cryptochrome/photolyase, N-terminal domain"/>
    <property type="match status" value="1"/>
</dbReference>
<dbReference type="Proteomes" id="UP000722791">
    <property type="component" value="Unassembled WGS sequence"/>
</dbReference>
<accession>A0A8J4G9Z9</accession>
<comment type="caution">
    <text evidence="9">The sequence shown here is derived from an EMBL/GenBank/DDBJ whole genome shotgun (WGS) entry which is preliminary data.</text>
</comment>
<dbReference type="Gene3D" id="1.10.579.10">
    <property type="entry name" value="DNA Cyclobutane Dipyrimidine Photolyase, subunit A, domain 3"/>
    <property type="match status" value="1"/>
</dbReference>
<dbReference type="Pfam" id="PF00875">
    <property type="entry name" value="DNA_photolyase"/>
    <property type="match status" value="1"/>
</dbReference>
<protein>
    <recommendedName>
        <fullName evidence="8">Photolyase/cryptochrome alpha/beta domain-containing protein</fullName>
    </recommendedName>
</protein>
<evidence type="ECO:0000256" key="7">
    <source>
        <dbReference type="SAM" id="MobiDB-lite"/>
    </source>
</evidence>
<feature type="compositionally biased region" description="Gly residues" evidence="7">
    <location>
        <begin position="576"/>
        <end position="596"/>
    </location>
</feature>
<dbReference type="Gene3D" id="1.25.40.80">
    <property type="match status" value="1"/>
</dbReference>
<feature type="compositionally biased region" description="Low complexity" evidence="7">
    <location>
        <begin position="715"/>
        <end position="729"/>
    </location>
</feature>
<evidence type="ECO:0000256" key="6">
    <source>
        <dbReference type="PIRSR" id="PIRSR602081-2"/>
    </source>
</evidence>
<dbReference type="Gene3D" id="3.40.50.620">
    <property type="entry name" value="HUPs"/>
    <property type="match status" value="1"/>
</dbReference>
<feature type="site" description="Electron transfer via tryptophanyl radical" evidence="6">
    <location>
        <position position="329"/>
    </location>
</feature>
<evidence type="ECO:0000256" key="2">
    <source>
        <dbReference type="ARBA" id="ARBA00022630"/>
    </source>
</evidence>
<dbReference type="InterPro" id="IPR002081">
    <property type="entry name" value="Cryptochrome/DNA_photolyase_1"/>
</dbReference>
<gene>
    <name evidence="9" type="ORF">Vretimale_7745</name>
</gene>
<dbReference type="GO" id="GO:0043153">
    <property type="term" value="P:entrainment of circadian clock by photoperiod"/>
    <property type="evidence" value="ECO:0007669"/>
    <property type="project" value="TreeGrafter"/>
</dbReference>
<dbReference type="GO" id="GO:0071949">
    <property type="term" value="F:FAD binding"/>
    <property type="evidence" value="ECO:0007669"/>
    <property type="project" value="TreeGrafter"/>
</dbReference>
<evidence type="ECO:0000256" key="4">
    <source>
        <dbReference type="ARBA" id="ARBA00022991"/>
    </source>
</evidence>
<feature type="compositionally biased region" description="Acidic residues" evidence="7">
    <location>
        <begin position="877"/>
        <end position="886"/>
    </location>
</feature>
<organism evidence="9 10">
    <name type="scientific">Volvox reticuliferus</name>
    <dbReference type="NCBI Taxonomy" id="1737510"/>
    <lineage>
        <taxon>Eukaryota</taxon>
        <taxon>Viridiplantae</taxon>
        <taxon>Chlorophyta</taxon>
        <taxon>core chlorophytes</taxon>
        <taxon>Chlorophyceae</taxon>
        <taxon>CS clade</taxon>
        <taxon>Chlamydomonadales</taxon>
        <taxon>Volvocaceae</taxon>
        <taxon>Volvox</taxon>
    </lineage>
</organism>
<dbReference type="SUPFAM" id="SSF48173">
    <property type="entry name" value="Cryptochrome/photolyase FAD-binding domain"/>
    <property type="match status" value="1"/>
</dbReference>
<dbReference type="GO" id="GO:0003677">
    <property type="term" value="F:DNA binding"/>
    <property type="evidence" value="ECO:0007669"/>
    <property type="project" value="TreeGrafter"/>
</dbReference>
<feature type="region of interest" description="Disordered" evidence="7">
    <location>
        <begin position="672"/>
        <end position="729"/>
    </location>
</feature>
<evidence type="ECO:0000259" key="8">
    <source>
        <dbReference type="PROSITE" id="PS51645"/>
    </source>
</evidence>
<dbReference type="AlphaFoldDB" id="A0A8J4G9Z9"/>
<sequence length="1151" mass="123733">MEPLAQYPANYEFRKAIMWFRRDLRVDDNPALVAALNASASVIPVFVWAPEEEGQFQPGRCSRWWTKHSLVDLQQALAALGSRLIIRRSTDSTAALLKVVAEVGAEAVFFNHLYDPISLMRDHDCKRGLAAAGVAHRTFNGDMLYEPWEILDSNKQPYSTFDDFWNSVRAMPTPPPFPVAAPAAMPPVPASVTSLTVTEVDWFFTAEQEASSDQLKFKWKPGVGGAIAELERFVTQRLHIFEHDRAKVDRDSTSRLSPWVHIGSISVRYIFYRIRQCQAEWMAVGVDRTRSCDDFLQQVGYREYSRYLSFHFPFIHERSLLRHLRACPWRIDQQAFKAWRQGQTGYPIVDAAMRQLWSSGWCHNRARVVAASFLVKDLLLPWQWGLKHYWDAQIDADLECDALGWQYVSGGMSDAHPFSYMMDLEKEARRFDPDGEYVRRWLPVLSRLPTEHIHAPWKASPQVLAAADVELGCNYPMPIISRNNAVANVEYACSVLEKCVVAQSSESSGRYPYRAPTYPMAVGGAGASSGANPTGNGGGDGGGGTATQDGTAPHSQQNQNMYAGGSTGIPQELQTGSGGFGGWASGGASGAANDGGGRLRRDSRSGSAAGGVGSGSGAPASAPVSQMVAGPMAPPSAKAAAGSVLPPAAPGGGVYYHPGDAAGQQLLEQILQQQQQRRTRAYAARQPDGSGTDRPPPNYQSQLPQDQQQQKEPHAGQGQAPGAAGAAGFDRPETAAAAAAAAATAAAAAAAWAGRIEAGEADDEAVALWQQQQLLQGGTAAYAFEQAMQMLLARRRMGDGVSNISGDGGDDPDSLALDDTISEEVVSNTVNLNVTAFTGASCHRDQMGTARGARKRGRMASAAAAAAARGDRRGAVEQDDDGEADGEPAGYSPLRSEGDEVYPVHNRQDPASKGRAVRRRPAFCGEGIGGSESPEGDDDADMACSGEGEADVEEGVSPQREQVEEREDQEDEGDMEGRTPQGGEADMAEDGSGSPSSDGNGYTPGTDDPPQLHQSSQLLCQHQTPCRQQAFEDDQPRTYEQMEEDQVIGSAPRSPPLSPLAQRQQHQHCHRENHPSPQQGQPGLWQQHGGANVASGAKASGEPCGRVVSFSREDPDAEMACAMPAPTLPGAVEGFGLHKRRRSGSGSLDSQ</sequence>
<feature type="binding site" evidence="5">
    <location>
        <position position="295"/>
    </location>
    <ligand>
        <name>FAD</name>
        <dbReference type="ChEBI" id="CHEBI:57692"/>
    </ligand>
</feature>
<dbReference type="PANTHER" id="PTHR11455:SF18">
    <property type="entry name" value="SI:CH1073-390K14.1"/>
    <property type="match status" value="1"/>
</dbReference>
<dbReference type="GO" id="GO:0003904">
    <property type="term" value="F:deoxyribodipyrimidine photo-lyase activity"/>
    <property type="evidence" value="ECO:0007669"/>
    <property type="project" value="TreeGrafter"/>
</dbReference>
<feature type="site" description="Electron transfer via tryptophanyl radical" evidence="6">
    <location>
        <position position="405"/>
    </location>
</feature>
<feature type="site" description="Electron transfer via tryptophanyl radical" evidence="6">
    <location>
        <position position="382"/>
    </location>
</feature>
<dbReference type="PROSITE" id="PS00394">
    <property type="entry name" value="DNA_PHOTOLYASES_1_1"/>
    <property type="match status" value="1"/>
</dbReference>
<dbReference type="PROSITE" id="PS51645">
    <property type="entry name" value="PHR_CRY_ALPHA_BETA"/>
    <property type="match status" value="1"/>
</dbReference>
<proteinExistence type="inferred from homology"/>
<dbReference type="GO" id="GO:0006950">
    <property type="term" value="P:response to stress"/>
    <property type="evidence" value="ECO:0007669"/>
    <property type="project" value="UniProtKB-ARBA"/>
</dbReference>
<dbReference type="InterPro" id="IPR018394">
    <property type="entry name" value="DNA_photolyase_1_CS_C"/>
</dbReference>
<feature type="binding site" evidence="5">
    <location>
        <begin position="395"/>
        <end position="397"/>
    </location>
    <ligand>
        <name>FAD</name>
        <dbReference type="ChEBI" id="CHEBI:57692"/>
    </ligand>
</feature>
<comment type="cofactor">
    <cofactor evidence="5">
        <name>FAD</name>
        <dbReference type="ChEBI" id="CHEBI:57692"/>
    </cofactor>
    <text evidence="5">Binds 1 FAD per subunit.</text>
</comment>
<feature type="compositionally biased region" description="Gly residues" evidence="7">
    <location>
        <begin position="535"/>
        <end position="545"/>
    </location>
</feature>
<keyword evidence="2 5" id="KW-0285">Flavoprotein</keyword>
<feature type="region of interest" description="Disordered" evidence="7">
    <location>
        <begin position="846"/>
        <end position="1151"/>
    </location>
</feature>
<name>A0A8J4G9Z9_9CHLO</name>
<dbReference type="EMBL" id="BNCQ01000013">
    <property type="protein sequence ID" value="GIM02929.1"/>
    <property type="molecule type" value="Genomic_DNA"/>
</dbReference>
<dbReference type="InterPro" id="IPR006050">
    <property type="entry name" value="DNA_photolyase_N"/>
</dbReference>
<dbReference type="GO" id="GO:0005737">
    <property type="term" value="C:cytoplasm"/>
    <property type="evidence" value="ECO:0007669"/>
    <property type="project" value="TreeGrafter"/>
</dbReference>
<dbReference type="InterPro" id="IPR014729">
    <property type="entry name" value="Rossmann-like_a/b/a_fold"/>
</dbReference>
<evidence type="ECO:0000256" key="3">
    <source>
        <dbReference type="ARBA" id="ARBA00022827"/>
    </source>
</evidence>
<evidence type="ECO:0000256" key="5">
    <source>
        <dbReference type="PIRSR" id="PIRSR602081-1"/>
    </source>
</evidence>
<dbReference type="GO" id="GO:0032922">
    <property type="term" value="P:circadian regulation of gene expression"/>
    <property type="evidence" value="ECO:0007669"/>
    <property type="project" value="TreeGrafter"/>
</dbReference>
<feature type="compositionally biased region" description="Low complexity" evidence="7">
    <location>
        <begin position="672"/>
        <end position="686"/>
    </location>
</feature>
<evidence type="ECO:0000313" key="10">
    <source>
        <dbReference type="Proteomes" id="UP000722791"/>
    </source>
</evidence>
<dbReference type="InterPro" id="IPR005101">
    <property type="entry name" value="Cryptochr/Photolyase_FAD-bd"/>
</dbReference>
<evidence type="ECO:0000313" key="9">
    <source>
        <dbReference type="EMBL" id="GIM02929.1"/>
    </source>
</evidence>
<feature type="compositionally biased region" description="Low complexity" evidence="7">
    <location>
        <begin position="990"/>
        <end position="1001"/>
    </location>
</feature>
<feature type="compositionally biased region" description="Low complexity" evidence="7">
    <location>
        <begin position="859"/>
        <end position="868"/>
    </location>
</feature>
<dbReference type="PANTHER" id="PTHR11455">
    <property type="entry name" value="CRYPTOCHROME"/>
    <property type="match status" value="1"/>
</dbReference>
<keyword evidence="4" id="KW-0157">Chromophore</keyword>
<dbReference type="InterPro" id="IPR036134">
    <property type="entry name" value="Crypto/Photolyase_FAD-like_sf"/>
</dbReference>
<feature type="domain" description="Photolyase/cryptochrome alpha/beta" evidence="8">
    <location>
        <begin position="14"/>
        <end position="144"/>
    </location>
</feature>
<dbReference type="Pfam" id="PF03441">
    <property type="entry name" value="FAD_binding_7"/>
    <property type="match status" value="1"/>
</dbReference>
<feature type="region of interest" description="Disordered" evidence="7">
    <location>
        <begin position="526"/>
        <end position="644"/>
    </location>
</feature>
<evidence type="ECO:0000256" key="1">
    <source>
        <dbReference type="ARBA" id="ARBA00005862"/>
    </source>
</evidence>
<dbReference type="PROSITE" id="PS00691">
    <property type="entry name" value="DNA_PHOTOLYASES_1_2"/>
    <property type="match status" value="1"/>
</dbReference>
<dbReference type="InterPro" id="IPR036155">
    <property type="entry name" value="Crypto/Photolyase_N_sf"/>
</dbReference>
<dbReference type="GO" id="GO:0006139">
    <property type="term" value="P:nucleobase-containing compound metabolic process"/>
    <property type="evidence" value="ECO:0007669"/>
    <property type="project" value="UniProtKB-ARBA"/>
</dbReference>